<dbReference type="Gene3D" id="3.30.565.10">
    <property type="entry name" value="Histidine kinase-like ATPase, C-terminal domain"/>
    <property type="match status" value="1"/>
</dbReference>
<comment type="caution">
    <text evidence="3">The sequence shown here is derived from an EMBL/GenBank/DDBJ whole genome shotgun (WGS) entry which is preliminary data.</text>
</comment>
<keyword evidence="3" id="KW-0808">Transferase</keyword>
<evidence type="ECO:0000313" key="3">
    <source>
        <dbReference type="EMBL" id="MFC5769710.1"/>
    </source>
</evidence>
<feature type="transmembrane region" description="Helical" evidence="1">
    <location>
        <begin position="87"/>
        <end position="106"/>
    </location>
</feature>
<evidence type="ECO:0000313" key="4">
    <source>
        <dbReference type="Proteomes" id="UP001595974"/>
    </source>
</evidence>
<reference evidence="4" key="1">
    <citation type="journal article" date="2019" name="Int. J. Syst. Evol. Microbiol.">
        <title>The Global Catalogue of Microorganisms (GCM) 10K type strain sequencing project: providing services to taxonomists for standard genome sequencing and annotation.</title>
        <authorList>
            <consortium name="The Broad Institute Genomics Platform"/>
            <consortium name="The Broad Institute Genome Sequencing Center for Infectious Disease"/>
            <person name="Wu L."/>
            <person name="Ma J."/>
        </authorList>
    </citation>
    <scope>NUCLEOTIDE SEQUENCE [LARGE SCALE GENOMIC DNA]</scope>
    <source>
        <strain evidence="4">SHR3</strain>
    </source>
</reference>
<dbReference type="PANTHER" id="PTHR34220:SF7">
    <property type="entry name" value="SENSOR HISTIDINE KINASE YPDA"/>
    <property type="match status" value="1"/>
</dbReference>
<dbReference type="InterPro" id="IPR010559">
    <property type="entry name" value="Sig_transdc_His_kin_internal"/>
</dbReference>
<keyword evidence="1" id="KW-1133">Transmembrane helix</keyword>
<protein>
    <submittedName>
        <fullName evidence="3">Sensor histidine kinase</fullName>
        <ecNumber evidence="3">2.7.13.3</ecNumber>
    </submittedName>
</protein>
<dbReference type="EMBL" id="JBHSOG010000032">
    <property type="protein sequence ID" value="MFC5769710.1"/>
    <property type="molecule type" value="Genomic_DNA"/>
</dbReference>
<dbReference type="Proteomes" id="UP001595974">
    <property type="component" value="Unassembled WGS sequence"/>
</dbReference>
<proteinExistence type="predicted"/>
<sequence>MESIKQKAVPLSAPGLPDFRNLGVMLRLLLAVNLLALVTVLLRVDDPALVVPELVLTGGRLELPLLLAALVLYLAAPRLARLGTQGGRAAVFVIAALAVVASFPLLEGASDVGAVALARRLAWAMGATAACLFYFDYRNRRYSPALTEARLLALTARIRPHFLFNSLNGVLGVIRSEPRRAERALEELADLFRALMQDNRDLVALGDEVALCERYVDLERLRLGERLTVRWELDDGADEGTAGSGAGSARPLLMHALVPPLLLQPLLENAVYHGIEPASEAGEVVVRIAHRGGELRIEVDNPVCDGVRHQTGNRMALDNIRERLMLFFDLEAALDIDAGNERYRVCIRLPYRSART</sequence>
<keyword evidence="1" id="KW-0812">Transmembrane</keyword>
<organism evidence="3 4">
    <name type="scientific">Thauera sinica</name>
    <dbReference type="NCBI Taxonomy" id="2665146"/>
    <lineage>
        <taxon>Bacteria</taxon>
        <taxon>Pseudomonadati</taxon>
        <taxon>Pseudomonadota</taxon>
        <taxon>Betaproteobacteria</taxon>
        <taxon>Rhodocyclales</taxon>
        <taxon>Zoogloeaceae</taxon>
        <taxon>Thauera</taxon>
    </lineage>
</organism>
<dbReference type="EC" id="2.7.13.3" evidence="3"/>
<dbReference type="RefSeq" id="WP_096445273.1">
    <property type="nucleotide sequence ID" value="NZ_JBHSOG010000032.1"/>
</dbReference>
<dbReference type="PANTHER" id="PTHR34220">
    <property type="entry name" value="SENSOR HISTIDINE KINASE YPDA"/>
    <property type="match status" value="1"/>
</dbReference>
<feature type="transmembrane region" description="Helical" evidence="1">
    <location>
        <begin position="54"/>
        <end position="75"/>
    </location>
</feature>
<keyword evidence="4" id="KW-1185">Reference proteome</keyword>
<evidence type="ECO:0000259" key="2">
    <source>
        <dbReference type="Pfam" id="PF06580"/>
    </source>
</evidence>
<feature type="transmembrane region" description="Helical" evidence="1">
    <location>
        <begin position="21"/>
        <end position="42"/>
    </location>
</feature>
<dbReference type="InterPro" id="IPR050640">
    <property type="entry name" value="Bact_2-comp_sensor_kinase"/>
</dbReference>
<accession>A0ABW1AQX7</accession>
<keyword evidence="1" id="KW-0472">Membrane</keyword>
<keyword evidence="3" id="KW-0418">Kinase</keyword>
<dbReference type="Pfam" id="PF06580">
    <property type="entry name" value="His_kinase"/>
    <property type="match status" value="1"/>
</dbReference>
<name>A0ABW1AQX7_9RHOO</name>
<feature type="transmembrane region" description="Helical" evidence="1">
    <location>
        <begin position="112"/>
        <end position="135"/>
    </location>
</feature>
<dbReference type="InterPro" id="IPR036890">
    <property type="entry name" value="HATPase_C_sf"/>
</dbReference>
<evidence type="ECO:0000256" key="1">
    <source>
        <dbReference type="SAM" id="Phobius"/>
    </source>
</evidence>
<feature type="domain" description="Signal transduction histidine kinase internal region" evidence="2">
    <location>
        <begin position="149"/>
        <end position="227"/>
    </location>
</feature>
<dbReference type="GO" id="GO:0004673">
    <property type="term" value="F:protein histidine kinase activity"/>
    <property type="evidence" value="ECO:0007669"/>
    <property type="project" value="UniProtKB-EC"/>
</dbReference>
<gene>
    <name evidence="3" type="ORF">ACFPTN_10035</name>
</gene>